<organism evidence="2 3">
    <name type="scientific">Pleurodeles waltl</name>
    <name type="common">Iberian ribbed newt</name>
    <dbReference type="NCBI Taxonomy" id="8319"/>
    <lineage>
        <taxon>Eukaryota</taxon>
        <taxon>Metazoa</taxon>
        <taxon>Chordata</taxon>
        <taxon>Craniata</taxon>
        <taxon>Vertebrata</taxon>
        <taxon>Euteleostomi</taxon>
        <taxon>Amphibia</taxon>
        <taxon>Batrachia</taxon>
        <taxon>Caudata</taxon>
        <taxon>Salamandroidea</taxon>
        <taxon>Salamandridae</taxon>
        <taxon>Pleurodelinae</taxon>
        <taxon>Pleurodeles</taxon>
    </lineage>
</organism>
<comment type="caution">
    <text evidence="2">The sequence shown here is derived from an EMBL/GenBank/DDBJ whole genome shotgun (WGS) entry which is preliminary data.</text>
</comment>
<name>A0AAV7S7N1_PLEWA</name>
<dbReference type="AlphaFoldDB" id="A0AAV7S7N1"/>
<dbReference type="Proteomes" id="UP001066276">
    <property type="component" value="Chromosome 4_2"/>
</dbReference>
<accession>A0AAV7S7N1</accession>
<evidence type="ECO:0000313" key="3">
    <source>
        <dbReference type="Proteomes" id="UP001066276"/>
    </source>
</evidence>
<reference evidence="2" key="1">
    <citation type="journal article" date="2022" name="bioRxiv">
        <title>Sequencing and chromosome-scale assembly of the giantPleurodeles waltlgenome.</title>
        <authorList>
            <person name="Brown T."/>
            <person name="Elewa A."/>
            <person name="Iarovenko S."/>
            <person name="Subramanian E."/>
            <person name="Araus A.J."/>
            <person name="Petzold A."/>
            <person name="Susuki M."/>
            <person name="Suzuki K.-i.T."/>
            <person name="Hayashi T."/>
            <person name="Toyoda A."/>
            <person name="Oliveira C."/>
            <person name="Osipova E."/>
            <person name="Leigh N.D."/>
            <person name="Simon A."/>
            <person name="Yun M.H."/>
        </authorList>
    </citation>
    <scope>NUCLEOTIDE SEQUENCE</scope>
    <source>
        <strain evidence="2">20211129_DDA</strain>
        <tissue evidence="2">Liver</tissue>
    </source>
</reference>
<evidence type="ECO:0000313" key="2">
    <source>
        <dbReference type="EMBL" id="KAJ1159745.1"/>
    </source>
</evidence>
<protein>
    <submittedName>
        <fullName evidence="2">Uncharacterized protein</fullName>
    </submittedName>
</protein>
<dbReference type="EMBL" id="JANPWB010000008">
    <property type="protein sequence ID" value="KAJ1159745.1"/>
    <property type="molecule type" value="Genomic_DNA"/>
</dbReference>
<gene>
    <name evidence="2" type="ORF">NDU88_000250</name>
</gene>
<proteinExistence type="predicted"/>
<sequence length="163" mass="18288">MSTLHATRSTQHANKQMNQSTAQTSHCEFDKFYKEAAIIEGCHSTGFCMKILKETYMLDKILTIARSEARATLHAIKMENERVCTIKQAHLMTAATTDMTNHCYPRGKSKNGHAFAMARNTRMSVSVQPWDTNDGNATVTTILQASAWVDKSRWRGGDLPGYE</sequence>
<evidence type="ECO:0000256" key="1">
    <source>
        <dbReference type="SAM" id="MobiDB-lite"/>
    </source>
</evidence>
<keyword evidence="3" id="KW-1185">Reference proteome</keyword>
<feature type="region of interest" description="Disordered" evidence="1">
    <location>
        <begin position="1"/>
        <end position="20"/>
    </location>
</feature>